<dbReference type="EMBL" id="CAUYUJ010014593">
    <property type="protein sequence ID" value="CAK0843617.1"/>
    <property type="molecule type" value="Genomic_DNA"/>
</dbReference>
<dbReference type="PROSITE" id="PS50053">
    <property type="entry name" value="UBIQUITIN_2"/>
    <property type="match status" value="1"/>
</dbReference>
<feature type="compositionally biased region" description="Low complexity" evidence="1">
    <location>
        <begin position="621"/>
        <end position="634"/>
    </location>
</feature>
<dbReference type="Pfam" id="PF08325">
    <property type="entry name" value="WLM"/>
    <property type="match status" value="1"/>
</dbReference>
<dbReference type="InterPro" id="IPR029071">
    <property type="entry name" value="Ubiquitin-like_domsf"/>
</dbReference>
<dbReference type="Pfam" id="PF00240">
    <property type="entry name" value="ubiquitin"/>
    <property type="match status" value="1"/>
</dbReference>
<dbReference type="PROSITE" id="PS51397">
    <property type="entry name" value="WLM"/>
    <property type="match status" value="1"/>
</dbReference>
<dbReference type="InterPro" id="IPR000626">
    <property type="entry name" value="Ubiquitin-like_dom"/>
</dbReference>
<gene>
    <name evidence="4" type="ORF">PCOR1329_LOCUS37913</name>
</gene>
<feature type="domain" description="WLM" evidence="3">
    <location>
        <begin position="142"/>
        <end position="355"/>
    </location>
</feature>
<name>A0ABN9TD00_9DINO</name>
<feature type="region of interest" description="Disordered" evidence="1">
    <location>
        <begin position="120"/>
        <end position="139"/>
    </location>
</feature>
<evidence type="ECO:0000259" key="2">
    <source>
        <dbReference type="PROSITE" id="PS50053"/>
    </source>
</evidence>
<reference evidence="4" key="1">
    <citation type="submission" date="2023-10" db="EMBL/GenBank/DDBJ databases">
        <authorList>
            <person name="Chen Y."/>
            <person name="Shah S."/>
            <person name="Dougan E. K."/>
            <person name="Thang M."/>
            <person name="Chan C."/>
        </authorList>
    </citation>
    <scope>NUCLEOTIDE SEQUENCE [LARGE SCALE GENOMIC DNA]</scope>
</reference>
<dbReference type="Pfam" id="PF09409">
    <property type="entry name" value="PUB"/>
    <property type="match status" value="1"/>
</dbReference>
<dbReference type="PANTHER" id="PTHR47795">
    <property type="entry name" value="UBIQUITIN AND WLM DOMAIN-CONTAINING METALLOPROTEASE SPCC1442.07C"/>
    <property type="match status" value="1"/>
</dbReference>
<feature type="region of interest" description="Disordered" evidence="1">
    <location>
        <begin position="615"/>
        <end position="638"/>
    </location>
</feature>
<sequence>MSCAAAAPEQAPPEAGAGRGEADEVFFVALSYRGASYEVPVQSEEAVASIFDFVQEALDFPRENCKLIHRGKVLRPDHDDLTVGEAGLTAGAKLMLVASSAHDVAFVQKSRADPLVKGFTEEERDEASRRKRMRAGNGTAWGTKQDPEFCFGSIKAEFKYNTPSPFEAERLLQKLATDPGIIDIMKSRSFKVGVLTEMSPQEAADRMSKRGTPGMDLLGYNMGAGGMIVLKLRTDNTKGFRPYHDLINTLIHELTHNVWGPHDNNFWKLYGELKAQYMRFHRFWSHGGRAAGSDSNEQFAGFSGDGDEGDASGSSGFGHVLGGGEAPAHALGGGLPESAAERRAQALRALEQRTLQQEQAALVEEAKMVGEAPAPNFLAGDGTWKMMCPCGQVHDGPPCMAAAPSADPAAQAVAEAQGDGVPSPREATGEAPAEAAPSGAAAAPLPGPGPPAPAEADAGAELGQQAWAPPAEAPGQLAPDVPGLDRAELEASGLDGASVWIERFSGQLRAFLAPPSGPAGLRPEARAAVEMLLRLVRNIVGSPGEAKFRKIRAGNPRIRACLLGAGAEVESLMTMLGFEHTTEAGEQVYVIRDKTFDCARLRLGQELLEMELGPSGAQRFASSRPGRRSSAPPALHHYENKDRGLRIPPLCSRQGAWQSRHGARGFVVQHAGHWRCQIGACRPLALPDWPGCCS</sequence>
<feature type="region of interest" description="Disordered" evidence="1">
    <location>
        <begin position="410"/>
        <end position="458"/>
    </location>
</feature>
<dbReference type="Gene3D" id="1.20.58.2190">
    <property type="match status" value="1"/>
</dbReference>
<dbReference type="Proteomes" id="UP001189429">
    <property type="component" value="Unassembled WGS sequence"/>
</dbReference>
<feature type="domain" description="Ubiquitin-like" evidence="2">
    <location>
        <begin position="28"/>
        <end position="97"/>
    </location>
</feature>
<accession>A0ABN9TD00</accession>
<dbReference type="SMART" id="SM00580">
    <property type="entry name" value="PUG"/>
    <property type="match status" value="1"/>
</dbReference>
<keyword evidence="5" id="KW-1185">Reference proteome</keyword>
<dbReference type="InterPro" id="IPR036339">
    <property type="entry name" value="PUB-like_dom_sf"/>
</dbReference>
<organism evidence="4 5">
    <name type="scientific">Prorocentrum cordatum</name>
    <dbReference type="NCBI Taxonomy" id="2364126"/>
    <lineage>
        <taxon>Eukaryota</taxon>
        <taxon>Sar</taxon>
        <taxon>Alveolata</taxon>
        <taxon>Dinophyceae</taxon>
        <taxon>Prorocentrales</taxon>
        <taxon>Prorocentraceae</taxon>
        <taxon>Prorocentrum</taxon>
    </lineage>
</organism>
<protein>
    <recommendedName>
        <fullName evidence="6">WLM domain-containing protein</fullName>
    </recommendedName>
</protein>
<dbReference type="PANTHER" id="PTHR47795:SF1">
    <property type="entry name" value="DNA-DEPENDENT METALLOPROTEASE WSS1 HOMOLOG 2"/>
    <property type="match status" value="1"/>
</dbReference>
<feature type="region of interest" description="Disordered" evidence="1">
    <location>
        <begin position="295"/>
        <end position="339"/>
    </location>
</feature>
<evidence type="ECO:0000313" key="4">
    <source>
        <dbReference type="EMBL" id="CAK0843617.1"/>
    </source>
</evidence>
<dbReference type="CDD" id="cd09212">
    <property type="entry name" value="PUB"/>
    <property type="match status" value="1"/>
</dbReference>
<evidence type="ECO:0000313" key="5">
    <source>
        <dbReference type="Proteomes" id="UP001189429"/>
    </source>
</evidence>
<evidence type="ECO:0008006" key="6">
    <source>
        <dbReference type="Google" id="ProtNLM"/>
    </source>
</evidence>
<comment type="caution">
    <text evidence="4">The sequence shown here is derived from an EMBL/GenBank/DDBJ whole genome shotgun (WGS) entry which is preliminary data.</text>
</comment>
<feature type="compositionally biased region" description="Gly residues" evidence="1">
    <location>
        <begin position="315"/>
        <end position="335"/>
    </location>
</feature>
<evidence type="ECO:0000259" key="3">
    <source>
        <dbReference type="PROSITE" id="PS51397"/>
    </source>
</evidence>
<dbReference type="Gene3D" id="3.10.20.90">
    <property type="entry name" value="Phosphatidylinositol 3-kinase Catalytic Subunit, Chain A, domain 1"/>
    <property type="match status" value="1"/>
</dbReference>
<proteinExistence type="predicted"/>
<feature type="compositionally biased region" description="Low complexity" evidence="1">
    <location>
        <begin position="424"/>
        <end position="444"/>
    </location>
</feature>
<dbReference type="InterPro" id="IPR018997">
    <property type="entry name" value="PUB_domain"/>
</dbReference>
<evidence type="ECO:0000256" key="1">
    <source>
        <dbReference type="SAM" id="MobiDB-lite"/>
    </source>
</evidence>
<dbReference type="SUPFAM" id="SSF54236">
    <property type="entry name" value="Ubiquitin-like"/>
    <property type="match status" value="1"/>
</dbReference>
<dbReference type="SUPFAM" id="SSF143503">
    <property type="entry name" value="PUG domain-like"/>
    <property type="match status" value="1"/>
</dbReference>
<dbReference type="InterPro" id="IPR013536">
    <property type="entry name" value="WLM_dom"/>
</dbReference>